<accession>D8LZV1</accession>
<protein>
    <recommendedName>
        <fullName evidence="1">Rab-GAP TBC domain-containing protein</fullName>
    </recommendedName>
</protein>
<dbReference type="InterPro" id="IPR000195">
    <property type="entry name" value="Rab-GAP-TBC_dom"/>
</dbReference>
<dbReference type="PROSITE" id="PS50086">
    <property type="entry name" value="TBC_RABGAP"/>
    <property type="match status" value="1"/>
</dbReference>
<dbReference type="InParanoid" id="D8LZV1"/>
<gene>
    <name evidence="2" type="ORF">GSBLH_T00006284001</name>
</gene>
<feature type="domain" description="Rab-GAP TBC" evidence="1">
    <location>
        <begin position="1"/>
        <end position="152"/>
    </location>
</feature>
<dbReference type="OrthoDB" id="1668230at2759"/>
<sequence>MLYSHTIDPEKTKRLEITLNDWLNSHPDGEYIQGMLALGGVLVMVVDDRELRHDIFNIHIKTNKAFQSLTKRFITSHYYVCVNEDHKVAFAVSRLFYHQVLLRYYSPLLCLRLQEIGIEPEVYVWDWFVQCFMGIFTLDQCYVILDLLFSLQLNDNILVCLSIAILDELKSIILKSNFEKVMMIFTDLKNNIPLVDFPRIIQKTILIYTTTPKSIFREFEEIDSQIYDGLIEEDYCFHFEQLYLDISSRELVLFKALDLKNLLVIDCFNVLKMRTETMYRLDNALIFNYPPDVIVNKDYKQRQREIFTTLSLYKSRITVIIVK</sequence>
<dbReference type="InterPro" id="IPR035969">
    <property type="entry name" value="Rab-GAP_TBC_sf"/>
</dbReference>
<dbReference type="AlphaFoldDB" id="D8LZV1"/>
<organism evidence="2">
    <name type="scientific">Blastocystis hominis</name>
    <dbReference type="NCBI Taxonomy" id="12968"/>
    <lineage>
        <taxon>Eukaryota</taxon>
        <taxon>Sar</taxon>
        <taxon>Stramenopiles</taxon>
        <taxon>Bigyra</taxon>
        <taxon>Opalozoa</taxon>
        <taxon>Opalinata</taxon>
        <taxon>Blastocystidae</taxon>
        <taxon>Blastocystis</taxon>
    </lineage>
</organism>
<name>D8LZV1_BLAHO</name>
<dbReference type="EMBL" id="FN668641">
    <property type="protein sequence ID" value="CBK21340.2"/>
    <property type="molecule type" value="Genomic_DNA"/>
</dbReference>
<dbReference type="Proteomes" id="UP000008312">
    <property type="component" value="Unassembled WGS sequence"/>
</dbReference>
<dbReference type="Pfam" id="PF00566">
    <property type="entry name" value="RabGAP-TBC"/>
    <property type="match status" value="1"/>
</dbReference>
<dbReference type="GeneID" id="24922409"/>
<evidence type="ECO:0000313" key="3">
    <source>
        <dbReference type="Proteomes" id="UP000008312"/>
    </source>
</evidence>
<dbReference type="RefSeq" id="XP_012895388.1">
    <property type="nucleotide sequence ID" value="XM_013039934.1"/>
</dbReference>
<dbReference type="SUPFAM" id="SSF47923">
    <property type="entry name" value="Ypt/Rab-GAP domain of gyp1p"/>
    <property type="match status" value="1"/>
</dbReference>
<evidence type="ECO:0000313" key="2">
    <source>
        <dbReference type="EMBL" id="CBK21340.2"/>
    </source>
</evidence>
<keyword evidence="3" id="KW-1185">Reference proteome</keyword>
<proteinExistence type="predicted"/>
<evidence type="ECO:0000259" key="1">
    <source>
        <dbReference type="PROSITE" id="PS50086"/>
    </source>
</evidence>
<dbReference type="Gene3D" id="1.10.472.80">
    <property type="entry name" value="Ypt/Rab-GAP domain of gyp1p, domain 3"/>
    <property type="match status" value="1"/>
</dbReference>
<reference evidence="2" key="1">
    <citation type="submission" date="2010-02" db="EMBL/GenBank/DDBJ databases">
        <title>Sequencing and annotation of the Blastocystis hominis genome.</title>
        <authorList>
            <person name="Wincker P."/>
        </authorList>
    </citation>
    <scope>NUCLEOTIDE SEQUENCE</scope>
    <source>
        <strain evidence="2">Singapore isolate B</strain>
    </source>
</reference>